<dbReference type="STRING" id="1413211.U473_08540"/>
<dbReference type="AlphaFoldDB" id="A0A135L538"/>
<protein>
    <recommendedName>
        <fullName evidence="1">Beta-galactosidase C-terminal domain-containing protein</fullName>
    </recommendedName>
</protein>
<evidence type="ECO:0000313" key="2">
    <source>
        <dbReference type="EMBL" id="KXG44050.1"/>
    </source>
</evidence>
<organism evidence="2 3">
    <name type="scientific">Tepidibacillus decaturensis</name>
    <dbReference type="NCBI Taxonomy" id="1413211"/>
    <lineage>
        <taxon>Bacteria</taxon>
        <taxon>Bacillati</taxon>
        <taxon>Bacillota</taxon>
        <taxon>Bacilli</taxon>
        <taxon>Bacillales</taxon>
        <taxon>Bacillaceae</taxon>
        <taxon>Tepidibacillus</taxon>
    </lineage>
</organism>
<comment type="caution">
    <text evidence="2">The sequence shown here is derived from an EMBL/GenBank/DDBJ whole genome shotgun (WGS) entry which is preliminary data.</text>
</comment>
<reference evidence="2 3" key="1">
    <citation type="submission" date="2016-02" db="EMBL/GenBank/DDBJ databases">
        <title>Draft Genome for Tepidibacillus decaturensis nov. sp. Strain Z9, an Anaerobic, Moderately Thermophilic and Heterotrophic Bacterium from Deep Subsurface of the Illinois Basin, USA.</title>
        <authorList>
            <person name="Dong Y."/>
            <person name="Chang J.Y."/>
            <person name="Sanford R."/>
            <person name="Fouke B.W."/>
        </authorList>
    </citation>
    <scope>NUCLEOTIDE SEQUENCE [LARGE SCALE GENOMIC DNA]</scope>
    <source>
        <strain evidence="2 3">Z9</strain>
    </source>
</reference>
<evidence type="ECO:0000259" key="1">
    <source>
        <dbReference type="Pfam" id="PF08533"/>
    </source>
</evidence>
<accession>A0A135L538</accession>
<dbReference type="RefSeq" id="WP_068725301.1">
    <property type="nucleotide sequence ID" value="NZ_LSKU01000001.1"/>
</dbReference>
<dbReference type="GO" id="GO:0006012">
    <property type="term" value="P:galactose metabolic process"/>
    <property type="evidence" value="ECO:0007669"/>
    <property type="project" value="InterPro"/>
</dbReference>
<dbReference type="Proteomes" id="UP000070352">
    <property type="component" value="Unassembled WGS sequence"/>
</dbReference>
<dbReference type="GO" id="GO:0004565">
    <property type="term" value="F:beta-galactosidase activity"/>
    <property type="evidence" value="ECO:0007669"/>
    <property type="project" value="InterPro"/>
</dbReference>
<keyword evidence="3" id="KW-1185">Reference proteome</keyword>
<dbReference type="SUPFAM" id="SSF51011">
    <property type="entry name" value="Glycosyl hydrolase domain"/>
    <property type="match status" value="1"/>
</dbReference>
<dbReference type="EMBL" id="LSKU01000001">
    <property type="protein sequence ID" value="KXG44050.1"/>
    <property type="molecule type" value="Genomic_DNA"/>
</dbReference>
<dbReference type="InterPro" id="IPR013739">
    <property type="entry name" value="Beta_galactosidase_C"/>
</dbReference>
<proteinExistence type="predicted"/>
<dbReference type="Pfam" id="PF08533">
    <property type="entry name" value="Glyco_hydro_42C"/>
    <property type="match status" value="1"/>
</dbReference>
<dbReference type="OrthoDB" id="9800974at2"/>
<feature type="domain" description="Beta-galactosidase C-terminal" evidence="1">
    <location>
        <begin position="32"/>
        <end position="73"/>
    </location>
</feature>
<dbReference type="InterPro" id="IPR013780">
    <property type="entry name" value="Glyco_hydro_b"/>
</dbReference>
<evidence type="ECO:0000313" key="3">
    <source>
        <dbReference type="Proteomes" id="UP000070352"/>
    </source>
</evidence>
<name>A0A135L538_9BACI</name>
<sequence length="73" mass="8346">MMESEEGKFDFSLAYKEIIDCHGIDYIHSDKDVEVYKRESQGSTYLFVLNHSSETKTISGKKLPPFASIIVKN</sequence>
<gene>
    <name evidence="2" type="ORF">U473_08540</name>
</gene>
<dbReference type="Gene3D" id="2.60.40.1180">
    <property type="entry name" value="Golgi alpha-mannosidase II"/>
    <property type="match status" value="1"/>
</dbReference>